<dbReference type="Proteomes" id="UP001589607">
    <property type="component" value="Unassembled WGS sequence"/>
</dbReference>
<evidence type="ECO:0000313" key="6">
    <source>
        <dbReference type="Proteomes" id="UP001589607"/>
    </source>
</evidence>
<dbReference type="SUPFAM" id="SSF69318">
    <property type="entry name" value="Integrin alpha N-terminal domain"/>
    <property type="match status" value="2"/>
</dbReference>
<feature type="signal peptide" evidence="2">
    <location>
        <begin position="1"/>
        <end position="23"/>
    </location>
</feature>
<feature type="chain" id="PRO_5046948252" evidence="2">
    <location>
        <begin position="24"/>
        <end position="1038"/>
    </location>
</feature>
<feature type="domain" description="SbsA Ig-like" evidence="3">
    <location>
        <begin position="25"/>
        <end position="122"/>
    </location>
</feature>
<dbReference type="InterPro" id="IPR026444">
    <property type="entry name" value="Secre_tail"/>
</dbReference>
<sequence length="1038" mass="110977">MKKYYLLLVAMTILFLNDQKGFAQNLIATAPLRNATHILANTDIILTFDSTTDAATINASTIVVSGSQSGLIAGSFSGEGTAIVTFTPNTPFKPGEMITIVVTSNLTLGNTALANPTVFYFTVISNAVAAPLGFLKREISTLENYATDLYTADIDNDGDLDVVTAASIINTIAWYENDGTDQPTFTRHVVTNTADFATAVFVGDLDNDGDLDILSASAEDDTIAWYENDGATTPSFTKIVVSNTADFATSVTVGDMDGDGDLDILSASLFDDVVAWYENDGAADPTFTRIVITTATNGAYTLTIGDMEGDGDLDIFSTSRYDDTISWFENDGGIDPTFTERIISTSVNNATDISFGDLDGDGDYDIAASSRDDDSIFWFENNGGSNPTFTKIVLTNAADGARRVSIDDIDGDGDLDIFAVSNYDDTVSWFENDGAIAPSFTEQIITKTADGANSISVGDVDGDGDLDIFVASTNDDTVAWYEATTELQITTSSPVAQSTSVPVDSPIIINFTTTLDATTINLNSILITGAQTGIIEGAFTGGGTSTLVFNPLNNFKPGELITVVLTTNLSSEEGYFLRNPSMFSFVVETASMPSPLSYMDHTVTTALDYVTKISLADIDNDGDLDIVSSSVNDDTIAWFENNGDPVNPIFTKNTITITANSATSVVVADLDNDGDLDVVSSSSQDDTVAWYENDGNADPMFTKIIITTTADWAYRLAVGDLDNDGDLDIISGSQSDQTLAWFENDGASDPSFSQNIISTTVSGIHDIAVGDLDNDGDLDMLVALRYSNTVSWYENNGAPNPTFINNIITTNAMTVKAVSLGDLDNDGDLDVLSTSTADNTIAWYENDGATNPTFTKTVISSTVSDLLTVNVGDVDGDGDLDVLVANVNTFDYYENDGASDPIFTKVLITSNSNSVSSIVGGDIDNDGDLDIVVGKFSDRISWYEAFDSTLSTANLSLEEHFAIYPNPVKDKLTIQSNSDNSIQSIAIYDLSGRLVQKNILENNTMTSYVLDMSTLNTGTYLLQLYSTEGTILKKISKK</sequence>
<dbReference type="PANTHER" id="PTHR44103:SF1">
    <property type="entry name" value="PROPROTEIN CONVERTASE P"/>
    <property type="match status" value="1"/>
</dbReference>
<evidence type="ECO:0000256" key="1">
    <source>
        <dbReference type="ARBA" id="ARBA00022729"/>
    </source>
</evidence>
<name>A0ABV5GS13_9FLAO</name>
<dbReference type="InterPro" id="IPR032812">
    <property type="entry name" value="SbsA_Ig"/>
</dbReference>
<evidence type="ECO:0000313" key="5">
    <source>
        <dbReference type="EMBL" id="MFB9098156.1"/>
    </source>
</evidence>
<dbReference type="Pfam" id="PF13205">
    <property type="entry name" value="Big_5"/>
    <property type="match status" value="2"/>
</dbReference>
<dbReference type="Gene3D" id="2.130.10.130">
    <property type="entry name" value="Integrin alpha, N-terminal"/>
    <property type="match status" value="3"/>
</dbReference>
<gene>
    <name evidence="5" type="ORF">ACFFVF_16685</name>
</gene>
<dbReference type="Pfam" id="PF13517">
    <property type="entry name" value="FG-GAP_3"/>
    <property type="match status" value="5"/>
</dbReference>
<keyword evidence="1 2" id="KW-0732">Signal</keyword>
<keyword evidence="6" id="KW-1185">Reference proteome</keyword>
<dbReference type="RefSeq" id="WP_236456243.1">
    <property type="nucleotide sequence ID" value="NZ_CBCSGE010000003.1"/>
</dbReference>
<dbReference type="PANTHER" id="PTHR44103">
    <property type="entry name" value="PROPROTEIN CONVERTASE P"/>
    <property type="match status" value="1"/>
</dbReference>
<dbReference type="EMBL" id="JBHMEY010000067">
    <property type="protein sequence ID" value="MFB9098156.1"/>
    <property type="molecule type" value="Genomic_DNA"/>
</dbReference>
<feature type="domain" description="SbsA Ig-like" evidence="3">
    <location>
        <begin position="484"/>
        <end position="585"/>
    </location>
</feature>
<accession>A0ABV5GS13</accession>
<evidence type="ECO:0000259" key="3">
    <source>
        <dbReference type="Pfam" id="PF13205"/>
    </source>
</evidence>
<reference evidence="5 6" key="1">
    <citation type="submission" date="2024-09" db="EMBL/GenBank/DDBJ databases">
        <authorList>
            <person name="Sun Q."/>
            <person name="Mori K."/>
        </authorList>
    </citation>
    <scope>NUCLEOTIDE SEQUENCE [LARGE SCALE GENOMIC DNA]</scope>
    <source>
        <strain evidence="5 6">CECT 7955</strain>
    </source>
</reference>
<evidence type="ECO:0000259" key="4">
    <source>
        <dbReference type="Pfam" id="PF18962"/>
    </source>
</evidence>
<dbReference type="Pfam" id="PF18962">
    <property type="entry name" value="Por_Secre_tail"/>
    <property type="match status" value="1"/>
</dbReference>
<dbReference type="InterPro" id="IPR028994">
    <property type="entry name" value="Integrin_alpha_N"/>
</dbReference>
<organism evidence="5 6">
    <name type="scientific">Flavobacterium jumunjinense</name>
    <dbReference type="NCBI Taxonomy" id="998845"/>
    <lineage>
        <taxon>Bacteria</taxon>
        <taxon>Pseudomonadati</taxon>
        <taxon>Bacteroidota</taxon>
        <taxon>Flavobacteriia</taxon>
        <taxon>Flavobacteriales</taxon>
        <taxon>Flavobacteriaceae</taxon>
        <taxon>Flavobacterium</taxon>
    </lineage>
</organism>
<comment type="caution">
    <text evidence="5">The sequence shown here is derived from an EMBL/GenBank/DDBJ whole genome shotgun (WGS) entry which is preliminary data.</text>
</comment>
<dbReference type="NCBIfam" id="TIGR04183">
    <property type="entry name" value="Por_Secre_tail"/>
    <property type="match status" value="1"/>
</dbReference>
<dbReference type="InterPro" id="IPR013517">
    <property type="entry name" value="FG-GAP"/>
</dbReference>
<protein>
    <submittedName>
        <fullName evidence="5">FG-GAP-like repeat-containing protein</fullName>
    </submittedName>
</protein>
<proteinExistence type="predicted"/>
<feature type="domain" description="Secretion system C-terminal sorting" evidence="4">
    <location>
        <begin position="963"/>
        <end position="1035"/>
    </location>
</feature>
<evidence type="ECO:0000256" key="2">
    <source>
        <dbReference type="SAM" id="SignalP"/>
    </source>
</evidence>